<evidence type="ECO:0000256" key="1">
    <source>
        <dbReference type="SAM" id="MobiDB-lite"/>
    </source>
</evidence>
<dbReference type="Proteomes" id="UP000277463">
    <property type="component" value="Segment"/>
</dbReference>
<evidence type="ECO:0000313" key="3">
    <source>
        <dbReference type="Proteomes" id="UP000277463"/>
    </source>
</evidence>
<sequence>MRVRILPPSPNSQDSRDGFTPSCGSVERL</sequence>
<proteinExistence type="predicted"/>
<name>A0A3G8F1I2_9CAUD</name>
<gene>
    <name evidence="2" type="ORF">CPT_Mydo_200</name>
</gene>
<organism evidence="2 3">
    <name type="scientific">Proteus phage Mydo</name>
    <dbReference type="NCBI Taxonomy" id="2483610"/>
    <lineage>
        <taxon>Viruses</taxon>
        <taxon>Duplodnaviria</taxon>
        <taxon>Heunggongvirae</taxon>
        <taxon>Uroviricota</taxon>
        <taxon>Caudoviricetes</taxon>
        <taxon>Vequintavirinae</taxon>
        <taxon>Mydovirus</taxon>
        <taxon>Mydovirus mydo</taxon>
    </lineage>
</organism>
<dbReference type="EMBL" id="MK024806">
    <property type="protein sequence ID" value="AZF87769.1"/>
    <property type="molecule type" value="Genomic_DNA"/>
</dbReference>
<reference evidence="3" key="1">
    <citation type="submission" date="2018-10" db="EMBL/GenBank/DDBJ databases">
        <title>Complete genome sequence of Proteus mirabilis phage Mydo.</title>
        <authorList>
            <person name="Jones B.T."/>
            <person name="Lessor L."/>
            <person name="Newkirk H.N."/>
            <person name="O'Leary C.J."/>
            <person name="Liu M."/>
        </authorList>
    </citation>
    <scope>NUCLEOTIDE SEQUENCE [LARGE SCALE GENOMIC DNA]</scope>
</reference>
<accession>A0A3G8F1I2</accession>
<protein>
    <submittedName>
        <fullName evidence="2">Uncharacterized protein</fullName>
    </submittedName>
</protein>
<feature type="region of interest" description="Disordered" evidence="1">
    <location>
        <begin position="1"/>
        <end position="29"/>
    </location>
</feature>
<keyword evidence="3" id="KW-1185">Reference proteome</keyword>
<evidence type="ECO:0000313" key="2">
    <source>
        <dbReference type="EMBL" id="AZF87769.1"/>
    </source>
</evidence>